<name>A0ABW4TUS9_9SPHN</name>
<dbReference type="Gene3D" id="3.30.70.790">
    <property type="entry name" value="UreE, C-terminal domain"/>
    <property type="match status" value="1"/>
</dbReference>
<sequence length="72" mass="7337">MSLIELARFPDRILGELARGRLAADGIEAELFDDGFGALGLGVMGGVRLMVAPRDVAAAGEALGIQPDGAGE</sequence>
<evidence type="ECO:0000313" key="3">
    <source>
        <dbReference type="Proteomes" id="UP001597400"/>
    </source>
</evidence>
<evidence type="ECO:0000313" key="2">
    <source>
        <dbReference type="EMBL" id="MFD1949327.1"/>
    </source>
</evidence>
<reference evidence="3" key="1">
    <citation type="journal article" date="2019" name="Int. J. Syst. Evol. Microbiol.">
        <title>The Global Catalogue of Microorganisms (GCM) 10K type strain sequencing project: providing services to taxonomists for standard genome sequencing and annotation.</title>
        <authorList>
            <consortium name="The Broad Institute Genomics Platform"/>
            <consortium name="The Broad Institute Genome Sequencing Center for Infectious Disease"/>
            <person name="Wu L."/>
            <person name="Ma J."/>
        </authorList>
    </citation>
    <scope>NUCLEOTIDE SEQUENCE [LARGE SCALE GENOMIC DNA]</scope>
    <source>
        <strain evidence="3">CGMCC 1.12702</strain>
    </source>
</reference>
<feature type="domain" description="DUF2007" evidence="1">
    <location>
        <begin position="4"/>
        <end position="63"/>
    </location>
</feature>
<dbReference type="EMBL" id="JBHUGS010000001">
    <property type="protein sequence ID" value="MFD1949327.1"/>
    <property type="molecule type" value="Genomic_DNA"/>
</dbReference>
<dbReference type="Pfam" id="PF09413">
    <property type="entry name" value="DUF2007"/>
    <property type="match status" value="1"/>
</dbReference>
<dbReference type="RefSeq" id="WP_380926778.1">
    <property type="nucleotide sequence ID" value="NZ_JBHUGS010000001.1"/>
</dbReference>
<evidence type="ECO:0000259" key="1">
    <source>
        <dbReference type="Pfam" id="PF09413"/>
    </source>
</evidence>
<dbReference type="InterPro" id="IPR011322">
    <property type="entry name" value="N-reg_PII-like_a/b"/>
</dbReference>
<accession>A0ABW4TUS9</accession>
<proteinExistence type="predicted"/>
<keyword evidence="3" id="KW-1185">Reference proteome</keyword>
<dbReference type="InterPro" id="IPR018551">
    <property type="entry name" value="DUF2007"/>
</dbReference>
<gene>
    <name evidence="2" type="ORF">ACFSGX_00925</name>
</gene>
<organism evidence="2 3">
    <name type="scientific">Sphingomonas arantia</name>
    <dbReference type="NCBI Taxonomy" id="1460676"/>
    <lineage>
        <taxon>Bacteria</taxon>
        <taxon>Pseudomonadati</taxon>
        <taxon>Pseudomonadota</taxon>
        <taxon>Alphaproteobacteria</taxon>
        <taxon>Sphingomonadales</taxon>
        <taxon>Sphingomonadaceae</taxon>
        <taxon>Sphingomonas</taxon>
    </lineage>
</organism>
<dbReference type="Proteomes" id="UP001597400">
    <property type="component" value="Unassembled WGS sequence"/>
</dbReference>
<comment type="caution">
    <text evidence="2">The sequence shown here is derived from an EMBL/GenBank/DDBJ whole genome shotgun (WGS) entry which is preliminary data.</text>
</comment>
<protein>
    <submittedName>
        <fullName evidence="2">Signal transducing protein</fullName>
    </submittedName>
</protein>
<dbReference type="SUPFAM" id="SSF54913">
    <property type="entry name" value="GlnB-like"/>
    <property type="match status" value="1"/>
</dbReference>